<keyword evidence="1" id="KW-1133">Transmembrane helix</keyword>
<dbReference type="EMBL" id="CP038033">
    <property type="protein sequence ID" value="QBQ56002.1"/>
    <property type="molecule type" value="Genomic_DNA"/>
</dbReference>
<dbReference type="KEGG" id="nwr:E3U44_16900"/>
<proteinExistence type="predicted"/>
<evidence type="ECO:0000313" key="3">
    <source>
        <dbReference type="Proteomes" id="UP000294325"/>
    </source>
</evidence>
<accession>A0A4P7C585</accession>
<name>A0A4P7C585_9GAMM</name>
<sequence>MNQEHRLIHFRWVLALAKSGLVLVMILGAAGCRSQLPQVTYSDPYQRAIRIMAVGLNSTTVETLMKFPHYQDLAVSQAKSVSSTALLPE</sequence>
<gene>
    <name evidence="2" type="ORF">E3U44_16900</name>
</gene>
<dbReference type="Proteomes" id="UP000294325">
    <property type="component" value="Chromosome"/>
</dbReference>
<protein>
    <submittedName>
        <fullName evidence="2">Uncharacterized protein</fullName>
    </submittedName>
</protein>
<feature type="transmembrane region" description="Helical" evidence="1">
    <location>
        <begin position="12"/>
        <end position="31"/>
    </location>
</feature>
<keyword evidence="1" id="KW-0472">Membrane</keyword>
<evidence type="ECO:0000313" key="2">
    <source>
        <dbReference type="EMBL" id="QBQ56002.1"/>
    </source>
</evidence>
<organism evidence="2 3">
    <name type="scientific">Nitrosococcus wardiae</name>
    <dbReference type="NCBI Taxonomy" id="1814290"/>
    <lineage>
        <taxon>Bacteria</taxon>
        <taxon>Pseudomonadati</taxon>
        <taxon>Pseudomonadota</taxon>
        <taxon>Gammaproteobacteria</taxon>
        <taxon>Chromatiales</taxon>
        <taxon>Chromatiaceae</taxon>
        <taxon>Nitrosococcus</taxon>
    </lineage>
</organism>
<keyword evidence="1" id="KW-0812">Transmembrane</keyword>
<dbReference type="AlphaFoldDB" id="A0A4P7C585"/>
<dbReference type="RefSeq" id="WP_134359256.1">
    <property type="nucleotide sequence ID" value="NZ_CP038033.1"/>
</dbReference>
<reference evidence="2 3" key="1">
    <citation type="submission" date="2019-03" db="EMBL/GenBank/DDBJ databases">
        <title>The genome sequence of Nitrosococcus wardiae strain D1FHST reveals the archetypal metabolic capacity of ammonia-oxidizing Gammaproteobacteria.</title>
        <authorList>
            <person name="Wang L."/>
            <person name="Lim C.K."/>
            <person name="Hanson T.E."/>
            <person name="Dang H."/>
            <person name="Klotz M.G."/>
        </authorList>
    </citation>
    <scope>NUCLEOTIDE SEQUENCE [LARGE SCALE GENOMIC DNA]</scope>
    <source>
        <strain evidence="2 3">D1FHS</strain>
    </source>
</reference>
<dbReference type="PROSITE" id="PS51257">
    <property type="entry name" value="PROKAR_LIPOPROTEIN"/>
    <property type="match status" value="1"/>
</dbReference>
<evidence type="ECO:0000256" key="1">
    <source>
        <dbReference type="SAM" id="Phobius"/>
    </source>
</evidence>
<dbReference type="OrthoDB" id="9908174at2"/>
<keyword evidence="3" id="KW-1185">Reference proteome</keyword>